<dbReference type="SUPFAM" id="SSF51395">
    <property type="entry name" value="FMN-linked oxidoreductases"/>
    <property type="match status" value="1"/>
</dbReference>
<dbReference type="AlphaFoldDB" id="A0A7S2C8F7"/>
<keyword evidence="4" id="KW-0819">tRNA processing</keyword>
<evidence type="ECO:0000256" key="3">
    <source>
        <dbReference type="ARBA" id="ARBA00022643"/>
    </source>
</evidence>
<organism evidence="15">
    <name type="scientific">Octactis speculum</name>
    <dbReference type="NCBI Taxonomy" id="3111310"/>
    <lineage>
        <taxon>Eukaryota</taxon>
        <taxon>Sar</taxon>
        <taxon>Stramenopiles</taxon>
        <taxon>Ochrophyta</taxon>
        <taxon>Dictyochophyceae</taxon>
        <taxon>Dictyochales</taxon>
        <taxon>Dictyochaceae</taxon>
        <taxon>Octactis</taxon>
    </lineage>
</organism>
<evidence type="ECO:0000256" key="10">
    <source>
        <dbReference type="ARBA" id="ARBA00047287"/>
    </source>
</evidence>
<comment type="similarity">
    <text evidence="8">Belongs to the Dus family. Dus1 subfamily.</text>
</comment>
<name>A0A7S2C8F7_9STRA</name>
<proteinExistence type="inferred from homology"/>
<comment type="catalytic activity">
    <reaction evidence="13">
        <text>5,6-dihydrouridine(17) in tRNA + NADP(+) = uridine(17) in tRNA + NADPH + H(+)</text>
        <dbReference type="Rhea" id="RHEA:53368"/>
        <dbReference type="Rhea" id="RHEA-COMP:13541"/>
        <dbReference type="Rhea" id="RHEA-COMP:13542"/>
        <dbReference type="ChEBI" id="CHEBI:15378"/>
        <dbReference type="ChEBI" id="CHEBI:57783"/>
        <dbReference type="ChEBI" id="CHEBI:58349"/>
        <dbReference type="ChEBI" id="CHEBI:65315"/>
        <dbReference type="ChEBI" id="CHEBI:74443"/>
        <dbReference type="EC" id="1.3.1.88"/>
    </reaction>
    <physiologicalReaction direction="right-to-left" evidence="13">
        <dbReference type="Rhea" id="RHEA:53370"/>
    </physiologicalReaction>
</comment>
<comment type="catalytic activity">
    <reaction evidence="12">
        <text>5,6-dihydrouridine(16) in tRNA + NAD(+) = uridine(16) in tRNA + NADH + H(+)</text>
        <dbReference type="Rhea" id="RHEA:53380"/>
        <dbReference type="Rhea" id="RHEA-COMP:13543"/>
        <dbReference type="Rhea" id="RHEA-COMP:13544"/>
        <dbReference type="ChEBI" id="CHEBI:15378"/>
        <dbReference type="ChEBI" id="CHEBI:57540"/>
        <dbReference type="ChEBI" id="CHEBI:57945"/>
        <dbReference type="ChEBI" id="CHEBI:65315"/>
        <dbReference type="ChEBI" id="CHEBI:74443"/>
        <dbReference type="EC" id="1.3.1.88"/>
    </reaction>
    <physiologicalReaction direction="right-to-left" evidence="12">
        <dbReference type="Rhea" id="RHEA:53382"/>
    </physiologicalReaction>
</comment>
<protein>
    <recommendedName>
        <fullName evidence="9">tRNA-dihydrouridine(16/17) synthase [NAD(P)(+)]</fullName>
        <ecNumber evidence="9">1.3.1.88</ecNumber>
    </recommendedName>
</protein>
<dbReference type="InterPro" id="IPR018517">
    <property type="entry name" value="tRNA_hU_synthase_CS"/>
</dbReference>
<dbReference type="CDD" id="cd02801">
    <property type="entry name" value="DUS_like_FMN"/>
    <property type="match status" value="1"/>
</dbReference>
<dbReference type="PANTHER" id="PTHR11082:SF5">
    <property type="entry name" value="TRNA-DIHYDROURIDINE(16_17) SYNTHASE [NAD(P)(+)]-LIKE"/>
    <property type="match status" value="1"/>
</dbReference>
<sequence length="439" mass="49029">MQKGYSRLSLEIISVIFGAMMHHARALIRTSTSHPHPRCFRRHLAARADAQPTDGSPFLERLGHPKFVAAPMVGQSDLAFRLLVRRHGADLAFTQMLHAKNFATVPRYREDNFDGFLRDDQSTYAMEDRPLIAQFCGNDPGTVVEAASYIQDHVDAIDLNLGCPQKIAKKGRYGAFLLSEPVLVRSIVERMATSLDVPITVKIRMLPTKEETVQFACMLQDAGAAMVTVHGRTVKQNKNLSERADWSVVRAVREALTIPVVANGGIETTSDALRCLVETGADMVMSSEALLENPGLFQQNTDHSQDLVGSEGGALNGGTSRSEMDYSEWCEAQLVAARQLSYMREYIALSTLFPARDVIGTTKGHAFKMLYRLLEVHTDVRERLVRMRNLADLSDITDTLAARYRLPVEASPDELRGFRCDDQSTPLHVAAKTWYRRHR</sequence>
<comment type="cofactor">
    <cofactor evidence="1">
        <name>FMN</name>
        <dbReference type="ChEBI" id="CHEBI:58210"/>
    </cofactor>
</comment>
<gene>
    <name evidence="15" type="ORF">DSPE1174_LOCUS12995</name>
</gene>
<dbReference type="GO" id="GO:0017150">
    <property type="term" value="F:tRNA dihydrouridine synthase activity"/>
    <property type="evidence" value="ECO:0007669"/>
    <property type="project" value="InterPro"/>
</dbReference>
<reference evidence="15" key="1">
    <citation type="submission" date="2021-01" db="EMBL/GenBank/DDBJ databases">
        <authorList>
            <person name="Corre E."/>
            <person name="Pelletier E."/>
            <person name="Niang G."/>
            <person name="Scheremetjew M."/>
            <person name="Finn R."/>
            <person name="Kale V."/>
            <person name="Holt S."/>
            <person name="Cochrane G."/>
            <person name="Meng A."/>
            <person name="Brown T."/>
            <person name="Cohen L."/>
        </authorList>
    </citation>
    <scope>NUCLEOTIDE SEQUENCE</scope>
    <source>
        <strain evidence="15">CCMP1381</strain>
    </source>
</reference>
<evidence type="ECO:0000256" key="7">
    <source>
        <dbReference type="ARBA" id="ARBA00023027"/>
    </source>
</evidence>
<evidence type="ECO:0000259" key="14">
    <source>
        <dbReference type="Pfam" id="PF01207"/>
    </source>
</evidence>
<keyword evidence="2" id="KW-0285">Flavoprotein</keyword>
<evidence type="ECO:0000256" key="4">
    <source>
        <dbReference type="ARBA" id="ARBA00022694"/>
    </source>
</evidence>
<evidence type="ECO:0000256" key="12">
    <source>
        <dbReference type="ARBA" id="ARBA00048934"/>
    </source>
</evidence>
<dbReference type="EC" id="1.3.1.88" evidence="9"/>
<dbReference type="PROSITE" id="PS01136">
    <property type="entry name" value="UPF0034"/>
    <property type="match status" value="1"/>
</dbReference>
<feature type="domain" description="DUS-like FMN-binding" evidence="14">
    <location>
        <begin position="69"/>
        <end position="302"/>
    </location>
</feature>
<dbReference type="Gene3D" id="3.20.20.70">
    <property type="entry name" value="Aldolase class I"/>
    <property type="match status" value="1"/>
</dbReference>
<keyword evidence="5" id="KW-0521">NADP</keyword>
<evidence type="ECO:0000256" key="5">
    <source>
        <dbReference type="ARBA" id="ARBA00022857"/>
    </source>
</evidence>
<dbReference type="EMBL" id="HBGS01025550">
    <property type="protein sequence ID" value="CAD9418726.1"/>
    <property type="molecule type" value="Transcribed_RNA"/>
</dbReference>
<accession>A0A7S2C8F7</accession>
<dbReference type="InterPro" id="IPR013785">
    <property type="entry name" value="Aldolase_TIM"/>
</dbReference>
<keyword evidence="7" id="KW-0520">NAD</keyword>
<evidence type="ECO:0000256" key="9">
    <source>
        <dbReference type="ARBA" id="ARBA00038890"/>
    </source>
</evidence>
<evidence type="ECO:0000256" key="1">
    <source>
        <dbReference type="ARBA" id="ARBA00001917"/>
    </source>
</evidence>
<evidence type="ECO:0000313" key="15">
    <source>
        <dbReference type="EMBL" id="CAD9418726.1"/>
    </source>
</evidence>
<comment type="catalytic activity">
    <reaction evidence="10">
        <text>5,6-dihydrouridine(17) in tRNA + NAD(+) = uridine(17) in tRNA + NADH + H(+)</text>
        <dbReference type="Rhea" id="RHEA:53372"/>
        <dbReference type="Rhea" id="RHEA-COMP:13541"/>
        <dbReference type="Rhea" id="RHEA-COMP:13542"/>
        <dbReference type="ChEBI" id="CHEBI:15378"/>
        <dbReference type="ChEBI" id="CHEBI:57540"/>
        <dbReference type="ChEBI" id="CHEBI:57945"/>
        <dbReference type="ChEBI" id="CHEBI:65315"/>
        <dbReference type="ChEBI" id="CHEBI:74443"/>
        <dbReference type="EC" id="1.3.1.88"/>
    </reaction>
    <physiologicalReaction direction="right-to-left" evidence="10">
        <dbReference type="Rhea" id="RHEA:53374"/>
    </physiologicalReaction>
</comment>
<keyword evidence="3" id="KW-0288">FMN</keyword>
<keyword evidence="6" id="KW-0560">Oxidoreductase</keyword>
<evidence type="ECO:0000256" key="11">
    <source>
        <dbReference type="ARBA" id="ARBA00047652"/>
    </source>
</evidence>
<evidence type="ECO:0000256" key="13">
    <source>
        <dbReference type="ARBA" id="ARBA00049467"/>
    </source>
</evidence>
<comment type="catalytic activity">
    <reaction evidence="11">
        <text>5,6-dihydrouridine(16) in tRNA + NADP(+) = uridine(16) in tRNA + NADPH + H(+)</text>
        <dbReference type="Rhea" id="RHEA:53376"/>
        <dbReference type="Rhea" id="RHEA-COMP:13543"/>
        <dbReference type="Rhea" id="RHEA-COMP:13544"/>
        <dbReference type="ChEBI" id="CHEBI:15378"/>
        <dbReference type="ChEBI" id="CHEBI:57783"/>
        <dbReference type="ChEBI" id="CHEBI:58349"/>
        <dbReference type="ChEBI" id="CHEBI:65315"/>
        <dbReference type="ChEBI" id="CHEBI:74443"/>
        <dbReference type="EC" id="1.3.1.88"/>
    </reaction>
    <physiologicalReaction direction="right-to-left" evidence="11">
        <dbReference type="Rhea" id="RHEA:53378"/>
    </physiologicalReaction>
</comment>
<dbReference type="InterPro" id="IPR035587">
    <property type="entry name" value="DUS-like_FMN-bd"/>
</dbReference>
<dbReference type="GO" id="GO:0050660">
    <property type="term" value="F:flavin adenine dinucleotide binding"/>
    <property type="evidence" value="ECO:0007669"/>
    <property type="project" value="InterPro"/>
</dbReference>
<evidence type="ECO:0000256" key="2">
    <source>
        <dbReference type="ARBA" id="ARBA00022630"/>
    </source>
</evidence>
<evidence type="ECO:0000256" key="8">
    <source>
        <dbReference type="ARBA" id="ARBA00038313"/>
    </source>
</evidence>
<dbReference type="Pfam" id="PF01207">
    <property type="entry name" value="Dus"/>
    <property type="match status" value="1"/>
</dbReference>
<evidence type="ECO:0000256" key="6">
    <source>
        <dbReference type="ARBA" id="ARBA00023002"/>
    </source>
</evidence>
<dbReference type="PANTHER" id="PTHR11082">
    <property type="entry name" value="TRNA-DIHYDROURIDINE SYNTHASE"/>
    <property type="match status" value="1"/>
</dbReference>